<accession>A0A6N7L5A2</accession>
<evidence type="ECO:0000313" key="1">
    <source>
        <dbReference type="EMBL" id="MQS17524.1"/>
    </source>
</evidence>
<organism evidence="1 2">
    <name type="scientific">Streptomyces kaniharaensis</name>
    <dbReference type="NCBI Taxonomy" id="212423"/>
    <lineage>
        <taxon>Bacteria</taxon>
        <taxon>Bacillati</taxon>
        <taxon>Actinomycetota</taxon>
        <taxon>Actinomycetes</taxon>
        <taxon>Kitasatosporales</taxon>
        <taxon>Streptomycetaceae</taxon>
        <taxon>Streptomyces</taxon>
    </lineage>
</organism>
<dbReference type="AlphaFoldDB" id="A0A6N7L5A2"/>
<keyword evidence="2" id="KW-1185">Reference proteome</keyword>
<dbReference type="OrthoDB" id="4351026at2"/>
<protein>
    <submittedName>
        <fullName evidence="1">Uncharacterized protein</fullName>
    </submittedName>
</protein>
<proteinExistence type="predicted"/>
<comment type="caution">
    <text evidence="1">The sequence shown here is derived from an EMBL/GenBank/DDBJ whole genome shotgun (WGS) entry which is preliminary data.</text>
</comment>
<dbReference type="RefSeq" id="WP_153470609.1">
    <property type="nucleotide sequence ID" value="NZ_WBOF01000005.1"/>
</dbReference>
<reference evidence="1 2" key="1">
    <citation type="submission" date="2019-09" db="EMBL/GenBank/DDBJ databases">
        <title>Genome Sequences of Streptomyces kaniharaensis ATCC 21070.</title>
        <authorList>
            <person name="Zhu W."/>
            <person name="De Crecy-Lagard V."/>
            <person name="Richards N.G."/>
        </authorList>
    </citation>
    <scope>NUCLEOTIDE SEQUENCE [LARGE SCALE GENOMIC DNA]</scope>
    <source>
        <strain evidence="1 2">SF-557</strain>
    </source>
</reference>
<dbReference type="EMBL" id="WBOF01000005">
    <property type="protein sequence ID" value="MQS17524.1"/>
    <property type="molecule type" value="Genomic_DNA"/>
</dbReference>
<dbReference type="Proteomes" id="UP000450000">
    <property type="component" value="Unassembled WGS sequence"/>
</dbReference>
<name>A0A6N7L5A2_9ACTN</name>
<sequence>MLLWPLAVVVRAVRSLSRRRRVAATPLRIQPLPFVPTTRTPNEAAVAATPLRPRPTQPPVPPRWYRESYAAVQTALAEGRTVIARIWAGNLADDATTEFGPAHPYTYEAWLLVAGTVRAALAEIRTAPPAPDAQRIDDPYGHFLFPNAHQFSVWDPDRDGVYTPAGSAPTAVTR</sequence>
<gene>
    <name evidence="1" type="ORF">F7Q99_36400</name>
</gene>
<evidence type="ECO:0000313" key="2">
    <source>
        <dbReference type="Proteomes" id="UP000450000"/>
    </source>
</evidence>